<evidence type="ECO:0000256" key="2">
    <source>
        <dbReference type="ARBA" id="ARBA00022475"/>
    </source>
</evidence>
<dbReference type="Pfam" id="PF12823">
    <property type="entry name" value="DUF3817"/>
    <property type="match status" value="1"/>
</dbReference>
<name>A0ABW2AVK3_9MICO</name>
<evidence type="ECO:0000256" key="1">
    <source>
        <dbReference type="ARBA" id="ARBA00004651"/>
    </source>
</evidence>
<dbReference type="PANTHER" id="PTHR40077">
    <property type="entry name" value="MEMBRANE PROTEIN-RELATED"/>
    <property type="match status" value="1"/>
</dbReference>
<dbReference type="PANTHER" id="PTHR40077:SF2">
    <property type="entry name" value="MEMBRANE PROTEIN"/>
    <property type="match status" value="1"/>
</dbReference>
<proteinExistence type="predicted"/>
<evidence type="ECO:0000313" key="8">
    <source>
        <dbReference type="EMBL" id="MFC6714890.1"/>
    </source>
</evidence>
<dbReference type="NCBIfam" id="TIGR03954">
    <property type="entry name" value="integ_memb_HG"/>
    <property type="match status" value="1"/>
</dbReference>
<gene>
    <name evidence="8" type="ORF">ACFQBT_14140</name>
</gene>
<reference evidence="9" key="1">
    <citation type="journal article" date="2019" name="Int. J. Syst. Evol. Microbiol.">
        <title>The Global Catalogue of Microorganisms (GCM) 10K type strain sequencing project: providing services to taxonomists for standard genome sequencing and annotation.</title>
        <authorList>
            <consortium name="The Broad Institute Genomics Platform"/>
            <consortium name="The Broad Institute Genome Sequencing Center for Infectious Disease"/>
            <person name="Wu L."/>
            <person name="Ma J."/>
        </authorList>
    </citation>
    <scope>NUCLEOTIDE SEQUENCE [LARGE SCALE GENOMIC DNA]</scope>
    <source>
        <strain evidence="9">NBRC 106593</strain>
    </source>
</reference>
<dbReference type="RefSeq" id="WP_377823602.1">
    <property type="nucleotide sequence ID" value="NZ_JBHSWJ010000002.1"/>
</dbReference>
<accession>A0ABW2AVK3</accession>
<organism evidence="8 9">
    <name type="scientific">Branchiibius cervicis</name>
    <dbReference type="NCBI Taxonomy" id="908252"/>
    <lineage>
        <taxon>Bacteria</taxon>
        <taxon>Bacillati</taxon>
        <taxon>Actinomycetota</taxon>
        <taxon>Actinomycetes</taxon>
        <taxon>Micrococcales</taxon>
        <taxon>Dermacoccaceae</taxon>
        <taxon>Branchiibius</taxon>
    </lineage>
</organism>
<keyword evidence="2" id="KW-1003">Cell membrane</keyword>
<sequence length="121" mass="13690">MSELDRIQLIDVPKARTALTFFRVMAVIVGIGLLLLVAELILHYGFKNEALAWWPQPHGILFIIYVAATANLGFKMRWDIPRMVGVILAGVVPFLSFYVEHRVSGTVKRELDGIEARKLEQ</sequence>
<dbReference type="EMBL" id="JBHSWJ010000002">
    <property type="protein sequence ID" value="MFC6714890.1"/>
    <property type="molecule type" value="Genomic_DNA"/>
</dbReference>
<feature type="transmembrane region" description="Helical" evidence="6">
    <location>
        <begin position="21"/>
        <end position="46"/>
    </location>
</feature>
<keyword evidence="4 6" id="KW-1133">Transmembrane helix</keyword>
<evidence type="ECO:0000259" key="7">
    <source>
        <dbReference type="Pfam" id="PF12823"/>
    </source>
</evidence>
<dbReference type="InterPro" id="IPR023845">
    <property type="entry name" value="DUF3817_TM"/>
</dbReference>
<feature type="transmembrane region" description="Helical" evidence="6">
    <location>
        <begin position="58"/>
        <end position="74"/>
    </location>
</feature>
<keyword evidence="5 6" id="KW-0472">Membrane</keyword>
<keyword evidence="3 6" id="KW-0812">Transmembrane</keyword>
<evidence type="ECO:0000256" key="3">
    <source>
        <dbReference type="ARBA" id="ARBA00022692"/>
    </source>
</evidence>
<protein>
    <submittedName>
        <fullName evidence="8">DUF3817 domain-containing protein</fullName>
    </submittedName>
</protein>
<feature type="domain" description="DUF3817" evidence="7">
    <location>
        <begin position="19"/>
        <end position="103"/>
    </location>
</feature>
<evidence type="ECO:0000256" key="5">
    <source>
        <dbReference type="ARBA" id="ARBA00023136"/>
    </source>
</evidence>
<comment type="caution">
    <text evidence="8">The sequence shown here is derived from an EMBL/GenBank/DDBJ whole genome shotgun (WGS) entry which is preliminary data.</text>
</comment>
<keyword evidence="9" id="KW-1185">Reference proteome</keyword>
<evidence type="ECO:0000256" key="4">
    <source>
        <dbReference type="ARBA" id="ARBA00022989"/>
    </source>
</evidence>
<comment type="subcellular location">
    <subcellularLocation>
        <location evidence="1">Cell membrane</location>
        <topology evidence="1">Multi-pass membrane protein</topology>
    </subcellularLocation>
</comment>
<dbReference type="Proteomes" id="UP001596356">
    <property type="component" value="Unassembled WGS sequence"/>
</dbReference>
<evidence type="ECO:0000256" key="6">
    <source>
        <dbReference type="SAM" id="Phobius"/>
    </source>
</evidence>
<evidence type="ECO:0000313" key="9">
    <source>
        <dbReference type="Proteomes" id="UP001596356"/>
    </source>
</evidence>